<evidence type="ECO:0000256" key="1">
    <source>
        <dbReference type="SAM" id="MobiDB-lite"/>
    </source>
</evidence>
<organism evidence="2 3">
    <name type="scientific">Forsythia ovata</name>
    <dbReference type="NCBI Taxonomy" id="205694"/>
    <lineage>
        <taxon>Eukaryota</taxon>
        <taxon>Viridiplantae</taxon>
        <taxon>Streptophyta</taxon>
        <taxon>Embryophyta</taxon>
        <taxon>Tracheophyta</taxon>
        <taxon>Spermatophyta</taxon>
        <taxon>Magnoliopsida</taxon>
        <taxon>eudicotyledons</taxon>
        <taxon>Gunneridae</taxon>
        <taxon>Pentapetalae</taxon>
        <taxon>asterids</taxon>
        <taxon>lamiids</taxon>
        <taxon>Lamiales</taxon>
        <taxon>Oleaceae</taxon>
        <taxon>Forsythieae</taxon>
        <taxon>Forsythia</taxon>
    </lineage>
</organism>
<feature type="region of interest" description="Disordered" evidence="1">
    <location>
        <begin position="29"/>
        <end position="214"/>
    </location>
</feature>
<dbReference type="AlphaFoldDB" id="A0ABD1WB94"/>
<comment type="caution">
    <text evidence="2">The sequence shown here is derived from an EMBL/GenBank/DDBJ whole genome shotgun (WGS) entry which is preliminary data.</text>
</comment>
<accession>A0ABD1WB94</accession>
<dbReference type="EMBL" id="JBFOLJ010000004">
    <property type="protein sequence ID" value="KAL2545675.1"/>
    <property type="molecule type" value="Genomic_DNA"/>
</dbReference>
<evidence type="ECO:0000313" key="2">
    <source>
        <dbReference type="EMBL" id="KAL2545675.1"/>
    </source>
</evidence>
<feature type="compositionally biased region" description="Basic and acidic residues" evidence="1">
    <location>
        <begin position="178"/>
        <end position="187"/>
    </location>
</feature>
<feature type="region of interest" description="Disordered" evidence="1">
    <location>
        <begin position="324"/>
        <end position="379"/>
    </location>
</feature>
<feature type="compositionally biased region" description="Basic and acidic residues" evidence="1">
    <location>
        <begin position="42"/>
        <end position="52"/>
    </location>
</feature>
<sequence>MLPTLSIKMDAGRRLPMWMMGAATAADPVAKNSEFNNEEHEDERVSKGDSCGRKKKNIRNFIGQDGDSGGGVIRSGGKRKNSLLRVVPRKDRTNEKYNTTGRKRKSEAKASSSIENGEEIENDEDLTMEDLTSIAEEEEKVASGSRSNSKGDSSRRKKKKRNFFGQDGDSSGRVIKNGGKEKTEHPPRKPKSKAKASGIENGEEIENDEDLTMEDLMSIAKEYVKEDEYAGTAQSSSKSQSEETSELLGCCTGPQSARIVENEESIPSCGSKTKEIVVEPNMSGDPTQDMLDLFLGPLLKRTREEEKNTNLITEEMSFAYEIKKQNRSVVVREEQAPLTKKKSSLKDKTDKGNKRKRRPLLAFKGGSSKPSPSPKEYED</sequence>
<feature type="compositionally biased region" description="Acidic residues" evidence="1">
    <location>
        <begin position="116"/>
        <end position="128"/>
    </location>
</feature>
<feature type="compositionally biased region" description="Acidic residues" evidence="1">
    <location>
        <begin position="201"/>
        <end position="213"/>
    </location>
</feature>
<evidence type="ECO:0000313" key="3">
    <source>
        <dbReference type="Proteomes" id="UP001604277"/>
    </source>
</evidence>
<feature type="region of interest" description="Disordered" evidence="1">
    <location>
        <begin position="227"/>
        <end position="249"/>
    </location>
</feature>
<keyword evidence="3" id="KW-1185">Reference proteome</keyword>
<protein>
    <submittedName>
        <fullName evidence="2">Uncharacterized protein</fullName>
    </submittedName>
</protein>
<dbReference type="PANTHER" id="PTHR36756:SF1">
    <property type="entry name" value="EXPRESSED PROTEIN"/>
    <property type="match status" value="1"/>
</dbReference>
<dbReference type="PANTHER" id="PTHR36756">
    <property type="entry name" value="EXPRESSED PROTEIN"/>
    <property type="match status" value="1"/>
</dbReference>
<name>A0ABD1WB94_9LAMI</name>
<reference evidence="3" key="1">
    <citation type="submission" date="2024-07" db="EMBL/GenBank/DDBJ databases">
        <title>Two chromosome-level genome assemblies of Korean endemic species Abeliophyllum distichum and Forsythia ovata (Oleaceae).</title>
        <authorList>
            <person name="Jang H."/>
        </authorList>
    </citation>
    <scope>NUCLEOTIDE SEQUENCE [LARGE SCALE GENOMIC DNA]</scope>
</reference>
<gene>
    <name evidence="2" type="ORF">Fot_14908</name>
</gene>
<dbReference type="Proteomes" id="UP001604277">
    <property type="component" value="Unassembled WGS sequence"/>
</dbReference>
<proteinExistence type="predicted"/>